<comment type="similarity">
    <text evidence="2">Belongs to the HAD-like hydrolase superfamily. PhnX family.</text>
</comment>
<feature type="active site" description="Nucleophile" evidence="2">
    <location>
        <position position="24"/>
    </location>
</feature>
<evidence type="ECO:0000256" key="2">
    <source>
        <dbReference type="HAMAP-Rule" id="MF_01375"/>
    </source>
</evidence>
<dbReference type="InterPro" id="IPR036412">
    <property type="entry name" value="HAD-like_sf"/>
</dbReference>
<comment type="cofactor">
    <cofactor evidence="2">
        <name>Mg(2+)</name>
        <dbReference type="ChEBI" id="CHEBI:18420"/>
    </cofactor>
    <text evidence="2">Binds 1 Mg(2+) ion per subunit.</text>
</comment>
<dbReference type="Pfam" id="PF00702">
    <property type="entry name" value="Hydrolase"/>
    <property type="match status" value="1"/>
</dbReference>
<comment type="subunit">
    <text evidence="2">Homodimer.</text>
</comment>
<evidence type="ECO:0000313" key="3">
    <source>
        <dbReference type="EMBL" id="QQP89241.1"/>
    </source>
</evidence>
<dbReference type="CDD" id="cd02586">
    <property type="entry name" value="HAD_PHN"/>
    <property type="match status" value="1"/>
</dbReference>
<dbReference type="EC" id="3.11.1.1" evidence="2"/>
<dbReference type="HAMAP" id="MF_01375">
    <property type="entry name" value="PhnX"/>
    <property type="match status" value="1"/>
</dbReference>
<dbReference type="InterPro" id="IPR023198">
    <property type="entry name" value="PGP-like_dom2"/>
</dbReference>
<dbReference type="Gene3D" id="3.40.50.1000">
    <property type="entry name" value="HAD superfamily/HAD-like"/>
    <property type="match status" value="1"/>
</dbReference>
<sequence>MTTKPPANPFAQSYDGPVRAVILDWAGTVVDFGSRAPMGVFVAAFGTVGVTISVAEARVPMGLPKWDHIKAIGALPEVAKRWQDVHGRPMTDADVDDLYARFLPMNVEVVADHAALVPGARTTIADLRARGIRIGSTTGYSRPIMDVLIPAAAANGYEPDCVVCAGDLAAGRPTPLMCYQNMIELNVWPAAACVKVDDTLPGIEEGLNAGMWTVAVALTGNEMGLAVEELTALSEDELKVRRTAAYDRLRAGGAHYVIDGIGQLIPVIEDIERRLALGAVP</sequence>
<organism evidence="3 4">
    <name type="scientific">Skermanella cutis</name>
    <dbReference type="NCBI Taxonomy" id="2775420"/>
    <lineage>
        <taxon>Bacteria</taxon>
        <taxon>Pseudomonadati</taxon>
        <taxon>Pseudomonadota</taxon>
        <taxon>Alphaproteobacteria</taxon>
        <taxon>Rhodospirillales</taxon>
        <taxon>Azospirillaceae</taxon>
        <taxon>Skermanella</taxon>
    </lineage>
</organism>
<feature type="binding site" evidence="2">
    <location>
        <position position="26"/>
    </location>
    <ligand>
        <name>Mg(2+)</name>
        <dbReference type="ChEBI" id="CHEBI:18420"/>
    </ligand>
</feature>
<dbReference type="PANTHER" id="PTHR43434:SF19">
    <property type="entry name" value="PHOSPHONOACETALDEHYDE HYDROLASE"/>
    <property type="match status" value="1"/>
</dbReference>
<evidence type="ECO:0000256" key="1">
    <source>
        <dbReference type="ARBA" id="ARBA00023270"/>
    </source>
</evidence>
<dbReference type="GO" id="GO:0050194">
    <property type="term" value="F:phosphonoacetaldehyde hydrolase activity"/>
    <property type="evidence" value="ECO:0007669"/>
    <property type="project" value="UniProtKB-EC"/>
</dbReference>
<keyword evidence="4" id="KW-1185">Reference proteome</keyword>
<keyword evidence="2" id="KW-0460">Magnesium</keyword>
<dbReference type="InterPro" id="IPR006323">
    <property type="entry name" value="Phosphonoacetald_hydro"/>
</dbReference>
<keyword evidence="2" id="KW-0479">Metal-binding</keyword>
<proteinExistence type="inferred from homology"/>
<dbReference type="InterPro" id="IPR050155">
    <property type="entry name" value="HAD-like_hydrolase_sf"/>
</dbReference>
<dbReference type="SUPFAM" id="SSF56784">
    <property type="entry name" value="HAD-like"/>
    <property type="match status" value="1"/>
</dbReference>
<keyword evidence="1 2" id="KW-0704">Schiff base</keyword>
<dbReference type="InterPro" id="IPR006439">
    <property type="entry name" value="HAD-SF_hydro_IA"/>
</dbReference>
<dbReference type="Proteomes" id="UP000595197">
    <property type="component" value="Chromosome"/>
</dbReference>
<gene>
    <name evidence="2" type="primary">phnX</name>
    <name evidence="3" type="ORF">IGS68_25160</name>
</gene>
<dbReference type="SFLD" id="SFLDG01129">
    <property type="entry name" value="C1.5:_HAD__Beta-PGM__Phosphata"/>
    <property type="match status" value="1"/>
</dbReference>
<dbReference type="Gene3D" id="1.10.150.240">
    <property type="entry name" value="Putative phosphatase, domain 2"/>
    <property type="match status" value="1"/>
</dbReference>
<name>A0ABX7B4H0_9PROT</name>
<feature type="active site" description="Schiff-base intermediate with substrate" evidence="2">
    <location>
        <position position="65"/>
    </location>
</feature>
<feature type="binding site" evidence="2">
    <location>
        <position position="24"/>
    </location>
    <ligand>
        <name>Mg(2+)</name>
        <dbReference type="ChEBI" id="CHEBI:18420"/>
    </ligand>
</feature>
<feature type="binding site" evidence="2">
    <location>
        <position position="198"/>
    </location>
    <ligand>
        <name>Mg(2+)</name>
        <dbReference type="ChEBI" id="CHEBI:18420"/>
    </ligand>
</feature>
<evidence type="ECO:0000313" key="4">
    <source>
        <dbReference type="Proteomes" id="UP000595197"/>
    </source>
</evidence>
<comment type="function">
    <text evidence="2">Involved in phosphonate degradation.</text>
</comment>
<dbReference type="RefSeq" id="WP_201075244.1">
    <property type="nucleotide sequence ID" value="NZ_CP067420.1"/>
</dbReference>
<reference evidence="3" key="1">
    <citation type="submission" date="2021-02" db="EMBL/GenBank/DDBJ databases">
        <title>Skermanella TT6 skin isolate.</title>
        <authorList>
            <person name="Lee K."/>
            <person name="Ganzorig M."/>
        </authorList>
    </citation>
    <scope>NUCLEOTIDE SEQUENCE</scope>
    <source>
        <strain evidence="3">TT6</strain>
    </source>
</reference>
<dbReference type="InterPro" id="IPR023214">
    <property type="entry name" value="HAD_sf"/>
</dbReference>
<dbReference type="NCBIfam" id="TIGR01422">
    <property type="entry name" value="phosphonatase"/>
    <property type="match status" value="1"/>
</dbReference>
<dbReference type="EMBL" id="CP067420">
    <property type="protein sequence ID" value="QQP89241.1"/>
    <property type="molecule type" value="Genomic_DNA"/>
</dbReference>
<dbReference type="NCBIfam" id="TIGR01509">
    <property type="entry name" value="HAD-SF-IA-v3"/>
    <property type="match status" value="1"/>
</dbReference>
<keyword evidence="2 3" id="KW-0378">Hydrolase</keyword>
<dbReference type="SFLD" id="SFLDS00003">
    <property type="entry name" value="Haloacid_Dehalogenase"/>
    <property type="match status" value="1"/>
</dbReference>
<dbReference type="PANTHER" id="PTHR43434">
    <property type="entry name" value="PHOSPHOGLYCOLATE PHOSPHATASE"/>
    <property type="match status" value="1"/>
</dbReference>
<comment type="catalytic activity">
    <reaction evidence="2">
        <text>phosphonoacetaldehyde + H2O = acetaldehyde + phosphate + H(+)</text>
        <dbReference type="Rhea" id="RHEA:18905"/>
        <dbReference type="ChEBI" id="CHEBI:15343"/>
        <dbReference type="ChEBI" id="CHEBI:15377"/>
        <dbReference type="ChEBI" id="CHEBI:15378"/>
        <dbReference type="ChEBI" id="CHEBI:43474"/>
        <dbReference type="ChEBI" id="CHEBI:58383"/>
        <dbReference type="EC" id="3.11.1.1"/>
    </reaction>
</comment>
<protein>
    <recommendedName>
        <fullName evidence="2">Phosphonoacetaldehyde hydrolase</fullName>
        <shortName evidence="2">Phosphonatase</shortName>
        <ecNumber evidence="2">3.11.1.1</ecNumber>
    </recommendedName>
    <alternativeName>
        <fullName evidence="2">Phosphonoacetaldehyde phosphonohydrolase</fullName>
    </alternativeName>
</protein>
<accession>A0ABX7B4H0</accession>